<gene>
    <name evidence="1" type="ORF">AXX13_A0010</name>
</gene>
<evidence type="ECO:0000313" key="2">
    <source>
        <dbReference type="Proteomes" id="UP000078430"/>
    </source>
</evidence>
<proteinExistence type="predicted"/>
<protein>
    <recommendedName>
        <fullName evidence="3">Transposase</fullName>
    </recommendedName>
</protein>
<reference evidence="1 2" key="1">
    <citation type="journal article" date="2013" name="J. Bacteriol.">
        <title>Large linear plasmids of Borrelia species that cause relapsing fever.</title>
        <authorList>
            <person name="Miller S.C."/>
            <person name="Porcella S.F."/>
            <person name="Raffel S.J."/>
            <person name="Schwan T.G."/>
            <person name="Barbour A.G."/>
        </authorList>
    </citation>
    <scope>NUCLEOTIDE SEQUENCE [LARGE SCALE GENOMIC DNA]</scope>
    <source>
        <strain evidence="1 2">HS1</strain>
    </source>
</reference>
<geneLocation type="plasmid" evidence="1 2">
    <name>megaplasmid</name>
</geneLocation>
<name>A0ABN4NZ51_BORHE</name>
<accession>A0ABN4NZ51</accession>
<organism evidence="1 2">
    <name type="scientific">Borrelia hermsii HS1</name>
    <dbReference type="NCBI Taxonomy" id="1867252"/>
    <lineage>
        <taxon>Bacteria</taxon>
        <taxon>Pseudomonadati</taxon>
        <taxon>Spirochaetota</taxon>
        <taxon>Spirochaetia</taxon>
        <taxon>Spirochaetales</taxon>
        <taxon>Borreliaceae</taxon>
        <taxon>Borrelia</taxon>
    </lineage>
</organism>
<keyword evidence="1" id="KW-0614">Plasmid</keyword>
<sequence length="72" mass="8691">MYHNITRAKDNAIKPLIYYSRIKMYINMEKYKLKRKDQGYLYSSHYKGYTEVEGKKINKMMKAQGLTLEFDV</sequence>
<dbReference type="EMBL" id="CP014350">
    <property type="protein sequence ID" value="ANA43647.1"/>
    <property type="molecule type" value="Genomic_DNA"/>
</dbReference>
<evidence type="ECO:0000313" key="1">
    <source>
        <dbReference type="EMBL" id="ANA43647.1"/>
    </source>
</evidence>
<dbReference type="RefSeq" id="WP_020732342.1">
    <property type="nucleotide sequence ID" value="NZ_CP014350.1"/>
</dbReference>
<reference evidence="1 2" key="2">
    <citation type="journal article" date="2016" name="Genome Announc.">
        <title>Chromosome and Plasmids of the Tick-Borne Relapsing Fever Agent Borrelia hermsii.</title>
        <authorList>
            <person name="Barbour A.G."/>
        </authorList>
    </citation>
    <scope>NUCLEOTIDE SEQUENCE [LARGE SCALE GENOMIC DNA]</scope>
    <source>
        <strain evidence="1 2">HS1</strain>
    </source>
</reference>
<dbReference type="Proteomes" id="UP000078430">
    <property type="component" value="Plasmid megaplasmid"/>
</dbReference>
<evidence type="ECO:0008006" key="3">
    <source>
        <dbReference type="Google" id="ProtNLM"/>
    </source>
</evidence>
<keyword evidence="2" id="KW-1185">Reference proteome</keyword>